<dbReference type="InterPro" id="IPR042100">
    <property type="entry name" value="Bug_dom1"/>
</dbReference>
<dbReference type="PANTHER" id="PTHR42928">
    <property type="entry name" value="TRICARBOXYLATE-BINDING PROTEIN"/>
    <property type="match status" value="1"/>
</dbReference>
<organism evidence="3 4">
    <name type="scientific">Advenella mimigardefordensis (strain DSM 17166 / LMG 22922 / DPN7)</name>
    <dbReference type="NCBI Taxonomy" id="1247726"/>
    <lineage>
        <taxon>Bacteria</taxon>
        <taxon>Pseudomonadati</taxon>
        <taxon>Pseudomonadota</taxon>
        <taxon>Betaproteobacteria</taxon>
        <taxon>Burkholderiales</taxon>
        <taxon>Alcaligenaceae</taxon>
    </lineage>
</organism>
<dbReference type="eggNOG" id="COG3181">
    <property type="taxonomic scope" value="Bacteria"/>
</dbReference>
<dbReference type="AlphaFoldDB" id="W0PFM7"/>
<dbReference type="HOGENOM" id="CLU_045683_0_0_4"/>
<feature type="signal peptide" evidence="2">
    <location>
        <begin position="1"/>
        <end position="32"/>
    </location>
</feature>
<dbReference type="KEGG" id="amim:MIM_c37520"/>
<keyword evidence="2" id="KW-0732">Signal</keyword>
<evidence type="ECO:0000256" key="2">
    <source>
        <dbReference type="SAM" id="SignalP"/>
    </source>
</evidence>
<accession>W0PFM7</accession>
<evidence type="ECO:0000313" key="4">
    <source>
        <dbReference type="Proteomes" id="UP000019095"/>
    </source>
</evidence>
<keyword evidence="4" id="KW-1185">Reference proteome</keyword>
<proteinExistence type="inferred from homology"/>
<evidence type="ECO:0000256" key="1">
    <source>
        <dbReference type="ARBA" id="ARBA00006987"/>
    </source>
</evidence>
<dbReference type="PATRIC" id="fig|1247726.3.peg.4144"/>
<dbReference type="Gene3D" id="3.40.190.10">
    <property type="entry name" value="Periplasmic binding protein-like II"/>
    <property type="match status" value="1"/>
</dbReference>
<sequence>MKKNALNHQSVLKAACSALLASVIALPVSAMAADAAASFPGDRPITLVVPYPPGGSNDTFARAVGMKLGTLLKTTVVIENKGGAGGSIGTMQVARAKPDGYTLAAVSSSFTTNAAIQPSLPFDPIADLRGVGLMAEGPFILAVRKTLGFTKVSELLDYAKANPGKLNYSSSGPGSSNQFATEMMNSLAKINMTHVPFKGMGPATNALIGDQVDVLIASGPSLLPAVGTGKATALAVTSSQKSQVAPDLPTIAADVPNYNFKIWWGILAPKGTPDAVVTKLNDALKQVTADEELKKFFIKEGAEAAYMTPADFDKEISDNINLWKKVARDSDIHVQK</sequence>
<evidence type="ECO:0000313" key="3">
    <source>
        <dbReference type="EMBL" id="AHG65809.1"/>
    </source>
</evidence>
<keyword evidence="3" id="KW-0675">Receptor</keyword>
<dbReference type="Pfam" id="PF03401">
    <property type="entry name" value="TctC"/>
    <property type="match status" value="1"/>
</dbReference>
<dbReference type="EMBL" id="CP003915">
    <property type="protein sequence ID" value="AHG65809.1"/>
    <property type="molecule type" value="Genomic_DNA"/>
</dbReference>
<dbReference type="SUPFAM" id="SSF53850">
    <property type="entry name" value="Periplasmic binding protein-like II"/>
    <property type="match status" value="1"/>
</dbReference>
<dbReference type="InterPro" id="IPR005064">
    <property type="entry name" value="BUG"/>
</dbReference>
<dbReference type="PANTHER" id="PTHR42928:SF5">
    <property type="entry name" value="BLR1237 PROTEIN"/>
    <property type="match status" value="1"/>
</dbReference>
<protein>
    <submittedName>
        <fullName evidence="3">Putative Bug-like extracytoplasmic solute binding receptor, TTT family</fullName>
    </submittedName>
</protein>
<comment type="similarity">
    <text evidence="1">Belongs to the UPF0065 (bug) family.</text>
</comment>
<dbReference type="PIRSF" id="PIRSF017082">
    <property type="entry name" value="YflP"/>
    <property type="match status" value="1"/>
</dbReference>
<dbReference type="OrthoDB" id="8678477at2"/>
<dbReference type="Proteomes" id="UP000019095">
    <property type="component" value="Chromosome"/>
</dbReference>
<feature type="chain" id="PRO_5004792915" evidence="2">
    <location>
        <begin position="33"/>
        <end position="336"/>
    </location>
</feature>
<name>W0PFM7_ADVMD</name>
<dbReference type="CDD" id="cd13578">
    <property type="entry name" value="PBP2_Bug27"/>
    <property type="match status" value="1"/>
</dbReference>
<dbReference type="Gene3D" id="3.40.190.150">
    <property type="entry name" value="Bordetella uptake gene, domain 1"/>
    <property type="match status" value="1"/>
</dbReference>
<dbReference type="STRING" id="1247726.MIM_c37520"/>
<gene>
    <name evidence="3" type="ORF">MIM_c37520</name>
</gene>
<dbReference type="RefSeq" id="WP_025374511.1">
    <property type="nucleotide sequence ID" value="NZ_CP003915.1"/>
</dbReference>
<reference evidence="3 4" key="1">
    <citation type="journal article" date="2014" name="Microbiology">
        <title>Unravelling the complete genome sequence of Advenella mimigardefordensis strain DPN7T and novel insights in the catabolism of the xenobiotic polythioester precursor 3,3'-dithiodipropionate.</title>
        <authorList>
            <person name="Wubbeler J.H."/>
            <person name="Hiessl S."/>
            <person name="Schuldes J."/>
            <person name="Thurmer A."/>
            <person name="Daniel R."/>
            <person name="Steinbuchel A."/>
        </authorList>
    </citation>
    <scope>NUCLEOTIDE SEQUENCE [LARGE SCALE GENOMIC DNA]</scope>
    <source>
        <strain evidence="4">DSM 17166 / LMG 22922 / DPN7</strain>
    </source>
</reference>